<dbReference type="HOGENOM" id="CLU_2589550_0_0_1"/>
<proteinExistence type="predicted"/>
<reference evidence="2" key="1">
    <citation type="submission" date="2015-01" db="EMBL/GenBank/DDBJ databases">
        <title>The Genome Sequence of Cladophialophora bantiana CBS 173.52.</title>
        <authorList>
            <consortium name="The Broad Institute Genomics Platform"/>
            <person name="Cuomo C."/>
            <person name="de Hoog S."/>
            <person name="Gorbushina A."/>
            <person name="Stielow B."/>
            <person name="Teixiera M."/>
            <person name="Abouelleil A."/>
            <person name="Chapman S.B."/>
            <person name="Priest M."/>
            <person name="Young S.K."/>
            <person name="Wortman J."/>
            <person name="Nusbaum C."/>
            <person name="Birren B."/>
        </authorList>
    </citation>
    <scope>NUCLEOTIDE SEQUENCE [LARGE SCALE GENOMIC DNA]</scope>
    <source>
        <strain evidence="2">CBS 173.52</strain>
    </source>
</reference>
<protein>
    <submittedName>
        <fullName evidence="2">Uncharacterized protein</fullName>
    </submittedName>
</protein>
<gene>
    <name evidence="2" type="ORF">Z519_12115</name>
</gene>
<accession>A0A0D2FKJ4</accession>
<sequence>MNQFCDSHNGFAILQTGQIQPTPNVLSASDNLNAQNINSLLDDGTTIYVQPTRPKKSTEPSSDSTKKKTQLSSNPAKENA</sequence>
<dbReference type="RefSeq" id="XP_016613881.1">
    <property type="nucleotide sequence ID" value="XM_016769822.1"/>
</dbReference>
<evidence type="ECO:0000313" key="2">
    <source>
        <dbReference type="EMBL" id="KIW87212.1"/>
    </source>
</evidence>
<dbReference type="VEuPathDB" id="FungiDB:Z519_12115"/>
<keyword evidence="3" id="KW-1185">Reference proteome</keyword>
<name>A0A0D2FKJ4_CLAB1</name>
<dbReference type="Proteomes" id="UP000053789">
    <property type="component" value="Unassembled WGS sequence"/>
</dbReference>
<dbReference type="GeneID" id="27705043"/>
<dbReference type="EMBL" id="KN847005">
    <property type="protein sequence ID" value="KIW87212.1"/>
    <property type="molecule type" value="Genomic_DNA"/>
</dbReference>
<evidence type="ECO:0000256" key="1">
    <source>
        <dbReference type="SAM" id="MobiDB-lite"/>
    </source>
</evidence>
<organism evidence="2 3">
    <name type="scientific">Cladophialophora bantiana (strain ATCC 10958 / CBS 173.52 / CDC B-1940 / NIH 8579)</name>
    <name type="common">Xylohypha bantiana</name>
    <dbReference type="NCBI Taxonomy" id="1442370"/>
    <lineage>
        <taxon>Eukaryota</taxon>
        <taxon>Fungi</taxon>
        <taxon>Dikarya</taxon>
        <taxon>Ascomycota</taxon>
        <taxon>Pezizomycotina</taxon>
        <taxon>Eurotiomycetes</taxon>
        <taxon>Chaetothyriomycetidae</taxon>
        <taxon>Chaetothyriales</taxon>
        <taxon>Herpotrichiellaceae</taxon>
        <taxon>Cladophialophora</taxon>
    </lineage>
</organism>
<dbReference type="AlphaFoldDB" id="A0A0D2FKJ4"/>
<evidence type="ECO:0000313" key="3">
    <source>
        <dbReference type="Proteomes" id="UP000053789"/>
    </source>
</evidence>
<feature type="region of interest" description="Disordered" evidence="1">
    <location>
        <begin position="45"/>
        <end position="80"/>
    </location>
</feature>
<feature type="compositionally biased region" description="Polar residues" evidence="1">
    <location>
        <begin position="70"/>
        <end position="80"/>
    </location>
</feature>